<feature type="chain" id="PRO_5007837455" evidence="2">
    <location>
        <begin position="22"/>
        <end position="372"/>
    </location>
</feature>
<keyword evidence="4" id="KW-1185">Reference proteome</keyword>
<feature type="region of interest" description="Disordered" evidence="1">
    <location>
        <begin position="23"/>
        <end position="55"/>
    </location>
</feature>
<evidence type="ECO:0000256" key="1">
    <source>
        <dbReference type="SAM" id="MobiDB-lite"/>
    </source>
</evidence>
<evidence type="ECO:0000313" key="4">
    <source>
        <dbReference type="Proteomes" id="UP000076881"/>
    </source>
</evidence>
<proteinExistence type="predicted"/>
<protein>
    <submittedName>
        <fullName evidence="3">Uncharacterized protein</fullName>
    </submittedName>
</protein>
<sequence length="372" mass="40544">MKPWTLFLPSLLAITLPAASARRGGGGGGDVSSDGGGSAGDSSSGDSSSGDEHCGIPDVPPIWKWDLIPSNAQNNTGMKGAGSGYGGSFFHGEASLNFIITAGQTCPLNNMRSTHMLGYAWIGPQSSYPVGPTNPIIIGFKAWETDKSLDKIGDSYAYIKKDQFCPRQPDLFRVSTTHGWTDFIARKTRAADFMNMNIAESTSNREQALFNATMVKELNFEPTDNGLLLSLPRGACSSSRDWNFRVPDQLAMNGSFTNTTLNLTLSGRGNATSSNSREANLTAEFKITFTGLSYCRYGQAEELRDWKDYNMAAEEEKRKSRAQSELAMRIDADCSSRGVAFLKSTRTLSLKPRLEPYLLLYLIGSKMLVNNI</sequence>
<dbReference type="AlphaFoldDB" id="A0A162MS28"/>
<accession>A0A162MS28</accession>
<organism evidence="3 4">
    <name type="scientific">Akanthomyces lecanii RCEF 1005</name>
    <dbReference type="NCBI Taxonomy" id="1081108"/>
    <lineage>
        <taxon>Eukaryota</taxon>
        <taxon>Fungi</taxon>
        <taxon>Dikarya</taxon>
        <taxon>Ascomycota</taxon>
        <taxon>Pezizomycotina</taxon>
        <taxon>Sordariomycetes</taxon>
        <taxon>Hypocreomycetidae</taxon>
        <taxon>Hypocreales</taxon>
        <taxon>Cordycipitaceae</taxon>
        <taxon>Akanthomyces</taxon>
        <taxon>Cordyceps confragosa</taxon>
    </lineage>
</organism>
<dbReference type="EMBL" id="AZHF01000011">
    <property type="protein sequence ID" value="OAA69359.1"/>
    <property type="molecule type" value="Genomic_DNA"/>
</dbReference>
<gene>
    <name evidence="3" type="ORF">LEL_10235</name>
</gene>
<reference evidence="3 4" key="1">
    <citation type="journal article" date="2016" name="Genome Biol. Evol.">
        <title>Divergent and convergent evolution of fungal pathogenicity.</title>
        <authorList>
            <person name="Shang Y."/>
            <person name="Xiao G."/>
            <person name="Zheng P."/>
            <person name="Cen K."/>
            <person name="Zhan S."/>
            <person name="Wang C."/>
        </authorList>
    </citation>
    <scope>NUCLEOTIDE SEQUENCE [LARGE SCALE GENOMIC DNA]</scope>
    <source>
        <strain evidence="3 4">RCEF 1005</strain>
    </source>
</reference>
<keyword evidence="2" id="KW-0732">Signal</keyword>
<feature type="signal peptide" evidence="2">
    <location>
        <begin position="1"/>
        <end position="21"/>
    </location>
</feature>
<name>A0A162MS28_CORDF</name>
<dbReference type="OrthoDB" id="4869700at2759"/>
<comment type="caution">
    <text evidence="3">The sequence shown here is derived from an EMBL/GenBank/DDBJ whole genome shotgun (WGS) entry which is preliminary data.</text>
</comment>
<dbReference type="Proteomes" id="UP000076881">
    <property type="component" value="Unassembled WGS sequence"/>
</dbReference>
<evidence type="ECO:0000256" key="2">
    <source>
        <dbReference type="SAM" id="SignalP"/>
    </source>
</evidence>
<feature type="compositionally biased region" description="Gly residues" evidence="1">
    <location>
        <begin position="23"/>
        <end position="39"/>
    </location>
</feature>
<evidence type="ECO:0000313" key="3">
    <source>
        <dbReference type="EMBL" id="OAA69359.1"/>
    </source>
</evidence>